<evidence type="ECO:0000313" key="1">
    <source>
        <dbReference type="EMBL" id="KAI4861634.1"/>
    </source>
</evidence>
<name>A0ACB9YQM5_9PEZI</name>
<sequence>MEPELRINLRSANSTPSFRGIDDRPESTHSTGSRGRSRRHGLLKLLKSEATVDQPMKDLPAPPILTPGPSELAEESIAASHRHPNISVPARSSSESDLMTQTHETPIADDVERPEQIGPRPTMQSPDVYEEASRIGSAKAVNIDDAVIAIERDTPIVTTPRTPSPDEMTNCTLTGRTHRRLAGRDLPEEVVDVSGHIHGNHNAAMKTDQVQEEPSKVTSYWGFLPRFGQKINEDAKTTDEPRDVQNTQANRKAAHSSSSKSKDRSITFLEAASKAIAKMTAELTSNQENVRHDNERPISFGKPFDSNHPKQRSALQEHEKGANVSTSSVSPTSRQHSVKDDKGQPEQGLLPEKIDPRQSSNTNLTQLPEKSHPRHQEHDDYPNYNDNAVSSRVTTFSGQNAADAGAMESAMHHLERLLSEALVLANQVTEQDQDQCGHIDNEELQSYLRNISEEVHGSPNQPSVRESIATHSNEDVRVILTRTPPNMFVGALEGVGHGCSVLPSASAKLQKFAKPNIRSGNIRLHHVSEDSVLPMPPPDKKLKRQRDNPMGVIKPRVKDVPNRREVREYIRIFHQPPITPRQSSRDLRQASQEAEAQPHQSGTSEDLIDFSTQYNYSGGQDTEVPNFKGSPRGHNHNTSTAKAGASQQRAPSKPTHEVRNISLRRRSHVSIKDGQRFSLTRSVKRQPTIARDWSPARKRFVASVACISTALIGVLVGIYAGLVPSIQYYIADFHHYSILGNVGMYLGMALSTFLCWPLPLLHGRKPYILCSLCVAMPLLFPQAIAVSVPRSPYTSVWRWALLLSRAVIGWALGFASMNFHSMLTDLFGASLMSSNPHQEIVDYHDVRRHGGGLGIWLGVWTWCFIGSLGVGFLVGALVIDTLQPSWGLYISIMLIAVVLVLNVLCPEVRRSAWRYSVAEVKMGSAVSRRIARGEIMMHRVKDGPKWWGQEMYHGVALSLEMLRQPGFVVMAVYSAWIYAQVVLIIVLLGSLASRHYHFRSPIVGAAVSSVAIGALAAVPFQMANLFSRFRSVGPVTNSMTFDRKVTWTSHLVRRAIFVIVLPIAAIVYTIVSSGPPVHLVFPCIFAAIIGFLSCLAIAECNGMLMEAWDCSDMQPGMTGRSKSGTNGEKRTNYSSFPRVTAGWNIIHSIGFVFAAGATGIGGMATRNLGQRAATGIVASILFMDSILLLAVFARFRRVQIIPNSKSMEMDKWTQERRDSLRRRASAIAAAKASGLKDVSEIPEEDVG</sequence>
<protein>
    <submittedName>
        <fullName evidence="1">Uncharacterized protein</fullName>
    </submittedName>
</protein>
<dbReference type="Proteomes" id="UP001497700">
    <property type="component" value="Unassembled WGS sequence"/>
</dbReference>
<comment type="caution">
    <text evidence="1">The sequence shown here is derived from an EMBL/GenBank/DDBJ whole genome shotgun (WGS) entry which is preliminary data.</text>
</comment>
<dbReference type="EMBL" id="MU393546">
    <property type="protein sequence ID" value="KAI4861634.1"/>
    <property type="molecule type" value="Genomic_DNA"/>
</dbReference>
<proteinExistence type="predicted"/>
<organism evidence="1 2">
    <name type="scientific">Hypoxylon rubiginosum</name>
    <dbReference type="NCBI Taxonomy" id="110542"/>
    <lineage>
        <taxon>Eukaryota</taxon>
        <taxon>Fungi</taxon>
        <taxon>Dikarya</taxon>
        <taxon>Ascomycota</taxon>
        <taxon>Pezizomycotina</taxon>
        <taxon>Sordariomycetes</taxon>
        <taxon>Xylariomycetidae</taxon>
        <taxon>Xylariales</taxon>
        <taxon>Hypoxylaceae</taxon>
        <taxon>Hypoxylon</taxon>
    </lineage>
</organism>
<evidence type="ECO:0000313" key="2">
    <source>
        <dbReference type="Proteomes" id="UP001497700"/>
    </source>
</evidence>
<reference evidence="1 2" key="1">
    <citation type="journal article" date="2022" name="New Phytol.">
        <title>Ecological generalism drives hyperdiversity of secondary metabolite gene clusters in xylarialean endophytes.</title>
        <authorList>
            <person name="Franco M.E.E."/>
            <person name="Wisecaver J.H."/>
            <person name="Arnold A.E."/>
            <person name="Ju Y.M."/>
            <person name="Slot J.C."/>
            <person name="Ahrendt S."/>
            <person name="Moore L.P."/>
            <person name="Eastman K.E."/>
            <person name="Scott K."/>
            <person name="Konkel Z."/>
            <person name="Mondo S.J."/>
            <person name="Kuo A."/>
            <person name="Hayes R.D."/>
            <person name="Haridas S."/>
            <person name="Andreopoulos B."/>
            <person name="Riley R."/>
            <person name="LaButti K."/>
            <person name="Pangilinan J."/>
            <person name="Lipzen A."/>
            <person name="Amirebrahimi M."/>
            <person name="Yan J."/>
            <person name="Adam C."/>
            <person name="Keymanesh K."/>
            <person name="Ng V."/>
            <person name="Louie K."/>
            <person name="Northen T."/>
            <person name="Drula E."/>
            <person name="Henrissat B."/>
            <person name="Hsieh H.M."/>
            <person name="Youens-Clark K."/>
            <person name="Lutzoni F."/>
            <person name="Miadlikowska J."/>
            <person name="Eastwood D.C."/>
            <person name="Hamelin R.C."/>
            <person name="Grigoriev I.V."/>
            <person name="U'Ren J.M."/>
        </authorList>
    </citation>
    <scope>NUCLEOTIDE SEQUENCE [LARGE SCALE GENOMIC DNA]</scope>
    <source>
        <strain evidence="1 2">CBS 119005</strain>
    </source>
</reference>
<gene>
    <name evidence="1" type="ORF">F4820DRAFT_464516</name>
</gene>
<accession>A0ACB9YQM5</accession>
<keyword evidence="2" id="KW-1185">Reference proteome</keyword>